<comment type="caution">
    <text evidence="1">The sequence shown here is derived from an EMBL/GenBank/DDBJ whole genome shotgun (WGS) entry which is preliminary data.</text>
</comment>
<evidence type="ECO:0000313" key="1">
    <source>
        <dbReference type="EMBL" id="KAJ8405262.1"/>
    </source>
</evidence>
<keyword evidence="2" id="KW-1185">Reference proteome</keyword>
<dbReference type="AlphaFoldDB" id="A0AAD7SNG7"/>
<dbReference type="EMBL" id="JAINUG010000049">
    <property type="protein sequence ID" value="KAJ8405262.1"/>
    <property type="molecule type" value="Genomic_DNA"/>
</dbReference>
<protein>
    <submittedName>
        <fullName evidence="1">Uncharacterized protein</fullName>
    </submittedName>
</protein>
<gene>
    <name evidence="1" type="ORF">AAFF_G00322530</name>
</gene>
<name>A0AAD7SNG7_9TELE</name>
<organism evidence="1 2">
    <name type="scientific">Aldrovandia affinis</name>
    <dbReference type="NCBI Taxonomy" id="143900"/>
    <lineage>
        <taxon>Eukaryota</taxon>
        <taxon>Metazoa</taxon>
        <taxon>Chordata</taxon>
        <taxon>Craniata</taxon>
        <taxon>Vertebrata</taxon>
        <taxon>Euteleostomi</taxon>
        <taxon>Actinopterygii</taxon>
        <taxon>Neopterygii</taxon>
        <taxon>Teleostei</taxon>
        <taxon>Notacanthiformes</taxon>
        <taxon>Halosauridae</taxon>
        <taxon>Aldrovandia</taxon>
    </lineage>
</organism>
<accession>A0AAD7SNG7</accession>
<sequence length="89" mass="9946">MLDLNRALVGPSPRAGVQHGDEGLVTFGVCHWEPLLSGLSYLLSLCQYQQQSGSLFSLSRVKSETMRSALWNRIFGQAKMHIRQEGELN</sequence>
<reference evidence="1" key="1">
    <citation type="journal article" date="2023" name="Science">
        <title>Genome structures resolve the early diversification of teleost fishes.</title>
        <authorList>
            <person name="Parey E."/>
            <person name="Louis A."/>
            <person name="Montfort J."/>
            <person name="Bouchez O."/>
            <person name="Roques C."/>
            <person name="Iampietro C."/>
            <person name="Lluch J."/>
            <person name="Castinel A."/>
            <person name="Donnadieu C."/>
            <person name="Desvignes T."/>
            <person name="Floi Bucao C."/>
            <person name="Jouanno E."/>
            <person name="Wen M."/>
            <person name="Mejri S."/>
            <person name="Dirks R."/>
            <person name="Jansen H."/>
            <person name="Henkel C."/>
            <person name="Chen W.J."/>
            <person name="Zahm M."/>
            <person name="Cabau C."/>
            <person name="Klopp C."/>
            <person name="Thompson A.W."/>
            <person name="Robinson-Rechavi M."/>
            <person name="Braasch I."/>
            <person name="Lecointre G."/>
            <person name="Bobe J."/>
            <person name="Postlethwait J.H."/>
            <person name="Berthelot C."/>
            <person name="Roest Crollius H."/>
            <person name="Guiguen Y."/>
        </authorList>
    </citation>
    <scope>NUCLEOTIDE SEQUENCE</scope>
    <source>
        <strain evidence="1">NC1722</strain>
    </source>
</reference>
<proteinExistence type="predicted"/>
<evidence type="ECO:0000313" key="2">
    <source>
        <dbReference type="Proteomes" id="UP001221898"/>
    </source>
</evidence>
<dbReference type="Proteomes" id="UP001221898">
    <property type="component" value="Unassembled WGS sequence"/>
</dbReference>